<dbReference type="SUPFAM" id="SSF52540">
    <property type="entry name" value="P-loop containing nucleoside triphosphate hydrolases"/>
    <property type="match status" value="1"/>
</dbReference>
<evidence type="ECO:0000259" key="2">
    <source>
        <dbReference type="Pfam" id="PF04471"/>
    </source>
</evidence>
<feature type="domain" description="Novel STAND NTPase 3" evidence="3">
    <location>
        <begin position="183"/>
        <end position="342"/>
    </location>
</feature>
<dbReference type="InterPro" id="IPR049050">
    <property type="entry name" value="nSTAND3"/>
</dbReference>
<evidence type="ECO:0000259" key="3">
    <source>
        <dbReference type="Pfam" id="PF20720"/>
    </source>
</evidence>
<sequence>MELGHDGRVARNYGDLSPYDFEVLVRDILQAETGARLETFPPGRDGGIDVRLYRDNKEQVIVQCKHTPGKTFSAIKGELKREATKVSGKFNPDSRYMLVCSASLTRANKQEISRMFSGVSLAENDVWGVDDLENYLRLHPGVEQKNFKLWITSTAVLQRLLHSEVYERSAGLVEHISARSKLYVQNDAFPQAQKMLEEHRACLISGQPGIGKTTLAEMLLLKAISDEWKIYIASEDISDIEKVWRGDEKRIFFYDDFLGQNSLINKMNKNEDSRLAQVIKRIQGARNKRLILTTREYILRQARQTYEPLQRVAALDHKRFILDLRHYTRHQKAHILYNHIYFSGLSHPARVSLLEGQKYRELIDHRNYNPRLIELITATYEEGGTSSSSFSEYAESALDDPSRLWETIYEDQLSDAERNLLAVLSTFQTQVELPDLEEAVLAYESVGGARPSGRRQIMAALKRLQGTFVNVESVATSSSAVAENRQVTLVGFSNPSFSDYVCGYLASRRSELDELIAGCIFFEQLTTIWTWAQGNIYKEYLVKAHLRVSAAARNTQRIRPEFSMGEFSQALFRVREKRSSSWIAVQSKPRREGWTQPNRDRFILWIDDRVGGALLSVAQKDELIADCLVRLENALLATSYSDLDNEVEIIERLAAAEENSALIPRLRDLALEVCSNDLSYPDDFEKYLRLLNMPGLPEITNAAQKVEELREKFLSFAEEWDWKSASEAASVSDCEEAVGGLMSVAVELDVEDRVSTPTLDSCHERLAAEEARSDFEDDQYYEERMAAQERRDAGNGSPNPQEFSLSEVLQGFSEGRGIDAIFDSLR</sequence>
<feature type="region of interest" description="Disordered" evidence="1">
    <location>
        <begin position="771"/>
        <end position="808"/>
    </location>
</feature>
<dbReference type="Pfam" id="PF20720">
    <property type="entry name" value="nSTAND3"/>
    <property type="match status" value="1"/>
</dbReference>
<feature type="domain" description="Restriction endonuclease type IV Mrr" evidence="2">
    <location>
        <begin position="16"/>
        <end position="121"/>
    </location>
</feature>
<dbReference type="GO" id="GO:0009307">
    <property type="term" value="P:DNA restriction-modification system"/>
    <property type="evidence" value="ECO:0007669"/>
    <property type="project" value="InterPro"/>
</dbReference>
<dbReference type="GO" id="GO:0003677">
    <property type="term" value="F:DNA binding"/>
    <property type="evidence" value="ECO:0007669"/>
    <property type="project" value="InterPro"/>
</dbReference>
<evidence type="ECO:0008006" key="6">
    <source>
        <dbReference type="Google" id="ProtNLM"/>
    </source>
</evidence>
<protein>
    <recommendedName>
        <fullName evidence="6">Restriction endonuclease type IV Mrr domain-containing protein</fullName>
    </recommendedName>
</protein>
<gene>
    <name evidence="4" type="ORF">Sipo8835_04865</name>
</gene>
<dbReference type="InterPro" id="IPR011335">
    <property type="entry name" value="Restrct_endonuc-II-like"/>
</dbReference>
<reference evidence="4 5" key="1">
    <citation type="submission" date="2019-03" db="EMBL/GenBank/DDBJ databases">
        <title>Comparative genomic analyses of the sweetpotato soil rot pathogen, Streptomyces ipomoeae.</title>
        <authorList>
            <person name="Ruschel Soares N."/>
            <person name="Badger J.H."/>
            <person name="Huguet-Tapia J.C."/>
            <person name="Clark C.A."/>
            <person name="Pettis G.S."/>
        </authorList>
    </citation>
    <scope>NUCLEOTIDE SEQUENCE [LARGE SCALE GENOMIC DNA]</scope>
    <source>
        <strain evidence="4 5">88-35</strain>
    </source>
</reference>
<dbReference type="InterPro" id="IPR027417">
    <property type="entry name" value="P-loop_NTPase"/>
</dbReference>
<dbReference type="InterPro" id="IPR007560">
    <property type="entry name" value="Restrct_endonuc_IV_Mrr"/>
</dbReference>
<feature type="compositionally biased region" description="Basic and acidic residues" evidence="1">
    <location>
        <begin position="781"/>
        <end position="793"/>
    </location>
</feature>
<dbReference type="InterPro" id="IPR011856">
    <property type="entry name" value="tRNA_endonuc-like_dom_sf"/>
</dbReference>
<dbReference type="Pfam" id="PF04471">
    <property type="entry name" value="Mrr_cat"/>
    <property type="match status" value="1"/>
</dbReference>
<evidence type="ECO:0000313" key="5">
    <source>
        <dbReference type="Proteomes" id="UP000318720"/>
    </source>
</evidence>
<dbReference type="AlphaFoldDB" id="A0AAE9B2D5"/>
<evidence type="ECO:0000313" key="4">
    <source>
        <dbReference type="EMBL" id="TQE38442.1"/>
    </source>
</evidence>
<organism evidence="4 5">
    <name type="scientific">Streptomyces ipomoeae</name>
    <dbReference type="NCBI Taxonomy" id="103232"/>
    <lineage>
        <taxon>Bacteria</taxon>
        <taxon>Bacillati</taxon>
        <taxon>Actinomycetota</taxon>
        <taxon>Actinomycetes</taxon>
        <taxon>Kitasatosporales</taxon>
        <taxon>Streptomycetaceae</taxon>
        <taxon>Streptomyces</taxon>
    </lineage>
</organism>
<dbReference type="Gene3D" id="3.40.50.300">
    <property type="entry name" value="P-loop containing nucleotide triphosphate hydrolases"/>
    <property type="match status" value="1"/>
</dbReference>
<dbReference type="Gene3D" id="3.40.1350.10">
    <property type="match status" value="1"/>
</dbReference>
<dbReference type="EMBL" id="SPAZ01000045">
    <property type="protein sequence ID" value="TQE38442.1"/>
    <property type="molecule type" value="Genomic_DNA"/>
</dbReference>
<name>A0AAE9B2D5_9ACTN</name>
<accession>A0AAE9B2D5</accession>
<dbReference type="GO" id="GO:0004519">
    <property type="term" value="F:endonuclease activity"/>
    <property type="evidence" value="ECO:0007669"/>
    <property type="project" value="InterPro"/>
</dbReference>
<proteinExistence type="predicted"/>
<dbReference type="SUPFAM" id="SSF52980">
    <property type="entry name" value="Restriction endonuclease-like"/>
    <property type="match status" value="1"/>
</dbReference>
<comment type="caution">
    <text evidence="4">The sequence shown here is derived from an EMBL/GenBank/DDBJ whole genome shotgun (WGS) entry which is preliminary data.</text>
</comment>
<evidence type="ECO:0000256" key="1">
    <source>
        <dbReference type="SAM" id="MobiDB-lite"/>
    </source>
</evidence>
<dbReference type="Proteomes" id="UP000318720">
    <property type="component" value="Unassembled WGS sequence"/>
</dbReference>